<evidence type="ECO:0000259" key="1">
    <source>
        <dbReference type="Pfam" id="PF22906"/>
    </source>
</evidence>
<accession>A0A4D6NL87</accession>
<evidence type="ECO:0000313" key="3">
    <source>
        <dbReference type="Proteomes" id="UP000501690"/>
    </source>
</evidence>
<organism evidence="2 3">
    <name type="scientific">Vigna unguiculata</name>
    <name type="common">Cowpea</name>
    <dbReference type="NCBI Taxonomy" id="3917"/>
    <lineage>
        <taxon>Eukaryota</taxon>
        <taxon>Viridiplantae</taxon>
        <taxon>Streptophyta</taxon>
        <taxon>Embryophyta</taxon>
        <taxon>Tracheophyta</taxon>
        <taxon>Spermatophyta</taxon>
        <taxon>Magnoliopsida</taxon>
        <taxon>eudicotyledons</taxon>
        <taxon>Gunneridae</taxon>
        <taxon>Pentapetalae</taxon>
        <taxon>rosids</taxon>
        <taxon>fabids</taxon>
        <taxon>Fabales</taxon>
        <taxon>Fabaceae</taxon>
        <taxon>Papilionoideae</taxon>
        <taxon>50 kb inversion clade</taxon>
        <taxon>NPAAA clade</taxon>
        <taxon>indigoferoid/millettioid clade</taxon>
        <taxon>Phaseoleae</taxon>
        <taxon>Vigna</taxon>
    </lineage>
</organism>
<evidence type="ECO:0000313" key="2">
    <source>
        <dbReference type="EMBL" id="QCE13359.1"/>
    </source>
</evidence>
<dbReference type="Proteomes" id="UP000501690">
    <property type="component" value="Linkage Group LG11"/>
</dbReference>
<keyword evidence="3" id="KW-1185">Reference proteome</keyword>
<sequence>MTALFTSRVRGFDTLNVGNLAFDEVINKYKNADKFLKVKEEYDPEGIFLSVWSDQMLGLKGGVTIDTDGCAMEGMCICSKDSHCAPKKDYLCRPGKVFSKARVCTHVPKKTKHEDDLKDEL</sequence>
<dbReference type="InterPro" id="IPR055154">
    <property type="entry name" value="GULLO2-like_C"/>
</dbReference>
<dbReference type="EMBL" id="CP039355">
    <property type="protein sequence ID" value="QCE13359.1"/>
    <property type="molecule type" value="Genomic_DNA"/>
</dbReference>
<name>A0A4D6NL87_VIGUN</name>
<gene>
    <name evidence="2" type="ORF">DEO72_LG11g352</name>
</gene>
<dbReference type="Pfam" id="PF22906">
    <property type="entry name" value="GULLO2-like_3rd"/>
    <property type="match status" value="1"/>
</dbReference>
<dbReference type="AlphaFoldDB" id="A0A4D6NL87"/>
<reference evidence="2 3" key="1">
    <citation type="submission" date="2019-04" db="EMBL/GenBank/DDBJ databases">
        <title>An improved genome assembly and genetic linkage map for asparagus bean, Vigna unguiculata ssp. sesquipedialis.</title>
        <authorList>
            <person name="Xia Q."/>
            <person name="Zhang R."/>
            <person name="Dong Y."/>
        </authorList>
    </citation>
    <scope>NUCLEOTIDE SEQUENCE [LARGE SCALE GENOMIC DNA]</scope>
    <source>
        <tissue evidence="2">Leaf</tissue>
    </source>
</reference>
<feature type="domain" description="L-gulonolactone oxidase 2-like C-terminal" evidence="1">
    <location>
        <begin position="68"/>
        <end position="106"/>
    </location>
</feature>
<proteinExistence type="predicted"/>
<protein>
    <submittedName>
        <fullName evidence="2">D-arabinono-1</fullName>
    </submittedName>
</protein>